<feature type="region of interest" description="Disordered" evidence="1">
    <location>
        <begin position="181"/>
        <end position="204"/>
    </location>
</feature>
<accession>A0A7S4I4P4</accession>
<feature type="compositionally biased region" description="Basic and acidic residues" evidence="1">
    <location>
        <begin position="53"/>
        <end position="62"/>
    </location>
</feature>
<sequence length="403" mass="42863">MTTIDAASDDPLVLIEEGDEQEHNQEHRPLKKRRLSLSPSNDMTQMATTCTVDGKREKESKGIKHVAAHVSDDEDERREEMLPSSPGREDEAAHSGVFYNGVEAASLSPSCVPSLSLHPLLAFEAGRPVKTDAETFTVASASESRLQPMPPRPALPPSSVAATRLSPLSWLTGDKNQEVPIEYHRSPTPSDSASSSSLSSSSPPAWPFPVAGEYRYPNDGGKTRRLIAYLTKKRRRIVVAAQPPPPPLLAPAPRVAMVVASPKTPVPPSPKLPVASAAAAYLPVLAPTSKAAISSSSSFPNQSQRRSGLVAAAPQPLRTKPVLSPRMAPVPSHAVIPLIYHQITPQTSSHQRPIPNAPMRPPASHSAVSVHISVGQADRADILEAALALASFAPQSTEAAIAK</sequence>
<feature type="compositionally biased region" description="Polar residues" evidence="1">
    <location>
        <begin position="37"/>
        <end position="51"/>
    </location>
</feature>
<feature type="region of interest" description="Disordered" evidence="1">
    <location>
        <begin position="141"/>
        <end position="160"/>
    </location>
</feature>
<dbReference type="AlphaFoldDB" id="A0A7S4I4P4"/>
<dbReference type="EMBL" id="HBKQ01010830">
    <property type="protein sequence ID" value="CAE2218159.1"/>
    <property type="molecule type" value="Transcribed_RNA"/>
</dbReference>
<organism evidence="2">
    <name type="scientific">Odontella aurita</name>
    <dbReference type="NCBI Taxonomy" id="265563"/>
    <lineage>
        <taxon>Eukaryota</taxon>
        <taxon>Sar</taxon>
        <taxon>Stramenopiles</taxon>
        <taxon>Ochrophyta</taxon>
        <taxon>Bacillariophyta</taxon>
        <taxon>Mediophyceae</taxon>
        <taxon>Biddulphiophycidae</taxon>
        <taxon>Eupodiscales</taxon>
        <taxon>Odontellaceae</taxon>
        <taxon>Odontella</taxon>
    </lineage>
</organism>
<protein>
    <submittedName>
        <fullName evidence="2">Uncharacterized protein</fullName>
    </submittedName>
</protein>
<gene>
    <name evidence="2" type="ORF">OAUR00152_LOCUS7273</name>
</gene>
<evidence type="ECO:0000313" key="2">
    <source>
        <dbReference type="EMBL" id="CAE2218159.1"/>
    </source>
</evidence>
<reference evidence="2" key="1">
    <citation type="submission" date="2021-01" db="EMBL/GenBank/DDBJ databases">
        <authorList>
            <person name="Corre E."/>
            <person name="Pelletier E."/>
            <person name="Niang G."/>
            <person name="Scheremetjew M."/>
            <person name="Finn R."/>
            <person name="Kale V."/>
            <person name="Holt S."/>
            <person name="Cochrane G."/>
            <person name="Meng A."/>
            <person name="Brown T."/>
            <person name="Cohen L."/>
        </authorList>
    </citation>
    <scope>NUCLEOTIDE SEQUENCE</scope>
    <source>
        <strain evidence="2">Isolate 1302-5</strain>
    </source>
</reference>
<proteinExistence type="predicted"/>
<name>A0A7S4I4P4_9STRA</name>
<evidence type="ECO:0000256" key="1">
    <source>
        <dbReference type="SAM" id="MobiDB-lite"/>
    </source>
</evidence>
<feature type="compositionally biased region" description="Low complexity" evidence="1">
    <location>
        <begin position="186"/>
        <end position="203"/>
    </location>
</feature>
<feature type="region of interest" description="Disordered" evidence="1">
    <location>
        <begin position="1"/>
        <end position="94"/>
    </location>
</feature>